<evidence type="ECO:0000313" key="1">
    <source>
        <dbReference type="EMBL" id="GBP57074.1"/>
    </source>
</evidence>
<gene>
    <name evidence="1" type="ORF">EVAR_36741_1</name>
</gene>
<proteinExistence type="predicted"/>
<dbReference type="Proteomes" id="UP000299102">
    <property type="component" value="Unassembled WGS sequence"/>
</dbReference>
<accession>A0A4C1X3Z4</accession>
<evidence type="ECO:0000313" key="2">
    <source>
        <dbReference type="Proteomes" id="UP000299102"/>
    </source>
</evidence>
<dbReference type="EMBL" id="BGZK01000708">
    <property type="protein sequence ID" value="GBP57074.1"/>
    <property type="molecule type" value="Genomic_DNA"/>
</dbReference>
<dbReference type="AlphaFoldDB" id="A0A4C1X3Z4"/>
<keyword evidence="2" id="KW-1185">Reference proteome</keyword>
<protein>
    <submittedName>
        <fullName evidence="1">Uncharacterized protein</fullName>
    </submittedName>
</protein>
<reference evidence="1 2" key="1">
    <citation type="journal article" date="2019" name="Commun. Biol.">
        <title>The bagworm genome reveals a unique fibroin gene that provides high tensile strength.</title>
        <authorList>
            <person name="Kono N."/>
            <person name="Nakamura H."/>
            <person name="Ohtoshi R."/>
            <person name="Tomita M."/>
            <person name="Numata K."/>
            <person name="Arakawa K."/>
        </authorList>
    </citation>
    <scope>NUCLEOTIDE SEQUENCE [LARGE SCALE GENOMIC DNA]</scope>
</reference>
<sequence>MICPLSSITSVLVPYVTEGGKMLYYDYYRFDEAPRRSYDYISQSRLEHKHPAPRHNFREGKRIARIRWKIRRTADGNSEVIEKSIRFADALRLFA</sequence>
<name>A0A4C1X3Z4_EUMVA</name>
<organism evidence="1 2">
    <name type="scientific">Eumeta variegata</name>
    <name type="common">Bagworm moth</name>
    <name type="synonym">Eumeta japonica</name>
    <dbReference type="NCBI Taxonomy" id="151549"/>
    <lineage>
        <taxon>Eukaryota</taxon>
        <taxon>Metazoa</taxon>
        <taxon>Ecdysozoa</taxon>
        <taxon>Arthropoda</taxon>
        <taxon>Hexapoda</taxon>
        <taxon>Insecta</taxon>
        <taxon>Pterygota</taxon>
        <taxon>Neoptera</taxon>
        <taxon>Endopterygota</taxon>
        <taxon>Lepidoptera</taxon>
        <taxon>Glossata</taxon>
        <taxon>Ditrysia</taxon>
        <taxon>Tineoidea</taxon>
        <taxon>Psychidae</taxon>
        <taxon>Oiketicinae</taxon>
        <taxon>Eumeta</taxon>
    </lineage>
</organism>
<comment type="caution">
    <text evidence="1">The sequence shown here is derived from an EMBL/GenBank/DDBJ whole genome shotgun (WGS) entry which is preliminary data.</text>
</comment>